<feature type="chain" id="PRO_5041272408" evidence="1">
    <location>
        <begin position="24"/>
        <end position="132"/>
    </location>
</feature>
<protein>
    <submittedName>
        <fullName evidence="2">Uncharacterized protein</fullName>
    </submittedName>
</protein>
<proteinExistence type="predicted"/>
<organism evidence="2 3">
    <name type="scientific">Bombardia bombarda</name>
    <dbReference type="NCBI Taxonomy" id="252184"/>
    <lineage>
        <taxon>Eukaryota</taxon>
        <taxon>Fungi</taxon>
        <taxon>Dikarya</taxon>
        <taxon>Ascomycota</taxon>
        <taxon>Pezizomycotina</taxon>
        <taxon>Sordariomycetes</taxon>
        <taxon>Sordariomycetidae</taxon>
        <taxon>Sordariales</taxon>
        <taxon>Lasiosphaeriaceae</taxon>
        <taxon>Bombardia</taxon>
    </lineage>
</organism>
<name>A0AA39WH14_9PEZI</name>
<reference evidence="2" key="1">
    <citation type="submission" date="2023-06" db="EMBL/GenBank/DDBJ databases">
        <title>Genome-scale phylogeny and comparative genomics of the fungal order Sordariales.</title>
        <authorList>
            <consortium name="Lawrence Berkeley National Laboratory"/>
            <person name="Hensen N."/>
            <person name="Bonometti L."/>
            <person name="Westerberg I."/>
            <person name="Brannstrom I.O."/>
            <person name="Guillou S."/>
            <person name="Cros-Aarteil S."/>
            <person name="Calhoun S."/>
            <person name="Haridas S."/>
            <person name="Kuo A."/>
            <person name="Mondo S."/>
            <person name="Pangilinan J."/>
            <person name="Riley R."/>
            <person name="LaButti K."/>
            <person name="Andreopoulos B."/>
            <person name="Lipzen A."/>
            <person name="Chen C."/>
            <person name="Yanf M."/>
            <person name="Daum C."/>
            <person name="Ng V."/>
            <person name="Clum A."/>
            <person name="Steindorff A."/>
            <person name="Ohm R."/>
            <person name="Martin F."/>
            <person name="Silar P."/>
            <person name="Natvig D."/>
            <person name="Lalanne C."/>
            <person name="Gautier V."/>
            <person name="Ament-velasquez S.L."/>
            <person name="Kruys A."/>
            <person name="Hutchinson M.I."/>
            <person name="Powell A.J."/>
            <person name="Barry K."/>
            <person name="Miller A.N."/>
            <person name="Grigoriev I.V."/>
            <person name="Debuchy R."/>
            <person name="Gladieux P."/>
            <person name="Thoren M.H."/>
            <person name="Johannesson H."/>
        </authorList>
    </citation>
    <scope>NUCLEOTIDE SEQUENCE</scope>
    <source>
        <strain evidence="2">SMH3391-2</strain>
    </source>
</reference>
<evidence type="ECO:0000313" key="3">
    <source>
        <dbReference type="Proteomes" id="UP001174934"/>
    </source>
</evidence>
<gene>
    <name evidence="2" type="ORF">B0T17DRAFT_657446</name>
</gene>
<comment type="caution">
    <text evidence="2">The sequence shown here is derived from an EMBL/GenBank/DDBJ whole genome shotgun (WGS) entry which is preliminary data.</text>
</comment>
<dbReference type="AlphaFoldDB" id="A0AA39WH14"/>
<keyword evidence="1" id="KW-0732">Signal</keyword>
<sequence length="132" mass="14348">MAFKSIVIALLAVVTSRVLFAAADICAGDPPFQPRLLRCGYCPFPDNECCSSADFTEELNYKASDGCFIATHYQSFMANPGANFAPGKKIVVTSYKDYYCREGAVSITLGSNSQCYIVSPSTWMISLKIEGV</sequence>
<dbReference type="EMBL" id="JAULSR010000007">
    <property type="protein sequence ID" value="KAK0615239.1"/>
    <property type="molecule type" value="Genomic_DNA"/>
</dbReference>
<dbReference type="Proteomes" id="UP001174934">
    <property type="component" value="Unassembled WGS sequence"/>
</dbReference>
<feature type="signal peptide" evidence="1">
    <location>
        <begin position="1"/>
        <end position="23"/>
    </location>
</feature>
<keyword evidence="3" id="KW-1185">Reference proteome</keyword>
<accession>A0AA39WH14</accession>
<evidence type="ECO:0000313" key="2">
    <source>
        <dbReference type="EMBL" id="KAK0615239.1"/>
    </source>
</evidence>
<evidence type="ECO:0000256" key="1">
    <source>
        <dbReference type="SAM" id="SignalP"/>
    </source>
</evidence>